<dbReference type="AlphaFoldDB" id="A0A502DNK7"/>
<sequence>MTELHPSVVLIAHLSGQVVGYAFTSPDGRYQAAEVGGDTVIVDLRERRQHRASGVYPRAFDADVLEVEGEETATAYLPAWTDLQQIPLEHTPVDFWSPWPDPCRMGLAPAPEC</sequence>
<name>A0A502DNK7_9BURK</name>
<gene>
    <name evidence="1" type="ORF">EAH82_14595</name>
</gene>
<proteinExistence type="predicted"/>
<organism evidence="1 2">
    <name type="scientific">Variovorax guangxiensis</name>
    <dbReference type="NCBI Taxonomy" id="1775474"/>
    <lineage>
        <taxon>Bacteria</taxon>
        <taxon>Pseudomonadati</taxon>
        <taxon>Pseudomonadota</taxon>
        <taxon>Betaproteobacteria</taxon>
        <taxon>Burkholderiales</taxon>
        <taxon>Comamonadaceae</taxon>
        <taxon>Variovorax</taxon>
    </lineage>
</organism>
<protein>
    <submittedName>
        <fullName evidence="1">Uncharacterized protein</fullName>
    </submittedName>
</protein>
<reference evidence="1 2" key="1">
    <citation type="journal article" date="2019" name="Environ. Microbiol.">
        <title>Species interactions and distinct microbial communities in high Arctic permafrost affected cryosols are associated with the CH4 and CO2 gas fluxes.</title>
        <authorList>
            <person name="Altshuler I."/>
            <person name="Hamel J."/>
            <person name="Turney S."/>
            <person name="Magnuson E."/>
            <person name="Levesque R."/>
            <person name="Greer C."/>
            <person name="Whyte L.G."/>
        </authorList>
    </citation>
    <scope>NUCLEOTIDE SEQUENCE [LARGE SCALE GENOMIC DNA]</scope>
    <source>
        <strain evidence="1 2">S06.C</strain>
    </source>
</reference>
<dbReference type="EMBL" id="RCZI01000004">
    <property type="protein sequence ID" value="TPG25666.1"/>
    <property type="molecule type" value="Genomic_DNA"/>
</dbReference>
<dbReference type="Proteomes" id="UP000319212">
    <property type="component" value="Unassembled WGS sequence"/>
</dbReference>
<comment type="caution">
    <text evidence="1">The sequence shown here is derived from an EMBL/GenBank/DDBJ whole genome shotgun (WGS) entry which is preliminary data.</text>
</comment>
<accession>A0A502DNK7</accession>
<evidence type="ECO:0000313" key="1">
    <source>
        <dbReference type="EMBL" id="TPG25666.1"/>
    </source>
</evidence>
<dbReference type="RefSeq" id="WP_140844459.1">
    <property type="nucleotide sequence ID" value="NZ_RCZI01000004.1"/>
</dbReference>
<dbReference type="OrthoDB" id="9806590at2"/>
<evidence type="ECO:0000313" key="2">
    <source>
        <dbReference type="Proteomes" id="UP000319212"/>
    </source>
</evidence>